<evidence type="ECO:0000256" key="1">
    <source>
        <dbReference type="SAM" id="MobiDB-lite"/>
    </source>
</evidence>
<organism evidence="2 3">
    <name type="scientific">Panaeolus cyanescens</name>
    <dbReference type="NCBI Taxonomy" id="181874"/>
    <lineage>
        <taxon>Eukaryota</taxon>
        <taxon>Fungi</taxon>
        <taxon>Dikarya</taxon>
        <taxon>Basidiomycota</taxon>
        <taxon>Agaricomycotina</taxon>
        <taxon>Agaricomycetes</taxon>
        <taxon>Agaricomycetidae</taxon>
        <taxon>Agaricales</taxon>
        <taxon>Agaricineae</taxon>
        <taxon>Galeropsidaceae</taxon>
        <taxon>Panaeolus</taxon>
    </lineage>
</organism>
<comment type="caution">
    <text evidence="2">The sequence shown here is derived from an EMBL/GenBank/DDBJ whole genome shotgun (WGS) entry which is preliminary data.</text>
</comment>
<evidence type="ECO:0000313" key="3">
    <source>
        <dbReference type="Proteomes" id="UP000284842"/>
    </source>
</evidence>
<evidence type="ECO:0000313" key="2">
    <source>
        <dbReference type="EMBL" id="PPQ84464.1"/>
    </source>
</evidence>
<feature type="compositionally biased region" description="Basic and acidic residues" evidence="1">
    <location>
        <begin position="112"/>
        <end position="123"/>
    </location>
</feature>
<feature type="compositionally biased region" description="Polar residues" evidence="1">
    <location>
        <begin position="204"/>
        <end position="213"/>
    </location>
</feature>
<keyword evidence="3" id="KW-1185">Reference proteome</keyword>
<feature type="region of interest" description="Disordered" evidence="1">
    <location>
        <begin position="378"/>
        <end position="399"/>
    </location>
</feature>
<dbReference type="Proteomes" id="UP000284842">
    <property type="component" value="Unassembled WGS sequence"/>
</dbReference>
<feature type="compositionally biased region" description="Acidic residues" evidence="1">
    <location>
        <begin position="352"/>
        <end position="366"/>
    </location>
</feature>
<feature type="region of interest" description="Disordered" evidence="1">
    <location>
        <begin position="54"/>
        <end position="220"/>
    </location>
</feature>
<feature type="compositionally biased region" description="Polar residues" evidence="1">
    <location>
        <begin position="78"/>
        <end position="95"/>
    </location>
</feature>
<feature type="compositionally biased region" description="Basic and acidic residues" evidence="1">
    <location>
        <begin position="142"/>
        <end position="163"/>
    </location>
</feature>
<proteinExistence type="predicted"/>
<gene>
    <name evidence="2" type="ORF">CVT24_010905</name>
</gene>
<dbReference type="EMBL" id="NHTK01004874">
    <property type="protein sequence ID" value="PPQ84464.1"/>
    <property type="molecule type" value="Genomic_DNA"/>
</dbReference>
<sequence>MCYRAVLSGDKNSSAPCAYCSVYKKACKLSDRDPDTEEIDWAVPVKGIKLVLPTRKGNAQETTRTQRDDMEVSGPCPANQNASSQSNKALETAVTTAPLKADSETKTAPPKESSDVMKADDASGRPPPKNKATARKAITSSNKDDKGKNRDEGHGDNETKDASTKGSSNMIEADDGNRRPSPRKKVTATTATTSANKGDKGTTKTEISSTWPNPTARHDQDSLIPQHSAKLTETPATTPGKPLEGSDHSKTQVQEIKNIGQALTALTDAVVRQTQVQQQQLDVLNKMCDALGSTAESTRSMMRCIETMTLLKSGLQGIGLKSFYDDREFASAVMGLASEIRLQRGRSVNDNGEGDTDDHLSDEESEVQVLVGTRHLRGKAKSTIGDEKPDNVGESDVDS</sequence>
<dbReference type="AlphaFoldDB" id="A0A409X111"/>
<feature type="region of interest" description="Disordered" evidence="1">
    <location>
        <begin position="346"/>
        <end position="366"/>
    </location>
</feature>
<name>A0A409X111_9AGAR</name>
<dbReference type="InParanoid" id="A0A409X111"/>
<accession>A0A409X111</accession>
<reference evidence="2 3" key="1">
    <citation type="journal article" date="2018" name="Evol. Lett.">
        <title>Horizontal gene cluster transfer increased hallucinogenic mushroom diversity.</title>
        <authorList>
            <person name="Reynolds H.T."/>
            <person name="Vijayakumar V."/>
            <person name="Gluck-Thaler E."/>
            <person name="Korotkin H.B."/>
            <person name="Matheny P.B."/>
            <person name="Slot J.C."/>
        </authorList>
    </citation>
    <scope>NUCLEOTIDE SEQUENCE [LARGE SCALE GENOMIC DNA]</scope>
    <source>
        <strain evidence="2 3">2629</strain>
    </source>
</reference>
<protein>
    <submittedName>
        <fullName evidence="2">Uncharacterized protein</fullName>
    </submittedName>
</protein>